<gene>
    <name evidence="4" type="primary">abfB_0</name>
    <name evidence="4" type="ORF">LOC62_04G006373</name>
</gene>
<feature type="region of interest" description="Disordered" evidence="1">
    <location>
        <begin position="31"/>
        <end position="70"/>
    </location>
</feature>
<dbReference type="CDD" id="cd00161">
    <property type="entry name" value="beta-trefoil_Ricin-like"/>
    <property type="match status" value="1"/>
</dbReference>
<dbReference type="SMART" id="SM00458">
    <property type="entry name" value="RICIN"/>
    <property type="match status" value="1"/>
</dbReference>
<feature type="chain" id="PRO_5042243663" evidence="2">
    <location>
        <begin position="17"/>
        <end position="189"/>
    </location>
</feature>
<dbReference type="RefSeq" id="XP_062628924.1">
    <property type="nucleotide sequence ID" value="XM_062772940.1"/>
</dbReference>
<evidence type="ECO:0000256" key="1">
    <source>
        <dbReference type="SAM" id="MobiDB-lite"/>
    </source>
</evidence>
<dbReference type="PROSITE" id="PS50231">
    <property type="entry name" value="RICIN_B_LECTIN"/>
    <property type="match status" value="1"/>
</dbReference>
<dbReference type="AlphaFoldDB" id="A0AAF0YBD6"/>
<evidence type="ECO:0000256" key="2">
    <source>
        <dbReference type="SAM" id="SignalP"/>
    </source>
</evidence>
<feature type="domain" description="Ricin B lectin" evidence="3">
    <location>
        <begin position="60"/>
        <end position="189"/>
    </location>
</feature>
<dbReference type="EMBL" id="CP086717">
    <property type="protein sequence ID" value="WOO82892.1"/>
    <property type="molecule type" value="Genomic_DNA"/>
</dbReference>
<name>A0AAF0YBD6_9TREE</name>
<accession>A0AAF0YBD6</accession>
<evidence type="ECO:0000313" key="5">
    <source>
        <dbReference type="Proteomes" id="UP000827549"/>
    </source>
</evidence>
<dbReference type="Pfam" id="PF00652">
    <property type="entry name" value="Ricin_B_lectin"/>
    <property type="match status" value="1"/>
</dbReference>
<dbReference type="GeneID" id="87809596"/>
<evidence type="ECO:0000313" key="4">
    <source>
        <dbReference type="EMBL" id="WOO82892.1"/>
    </source>
</evidence>
<sequence>MFTKLAALTVLGLAAAQTVTVTVTVTAPCQSVSSTTSAPSSSSTTSAPSSSSTAPPTASGKPIHPNGNTKKCLDVQGNVQANGTPVQIYDCNGSPAQNWVISKGSTAVQLAGTQYCLDASSSPGNGVGLKIWQCYPGLTQQTWWYTDDNRIAVQGQGQCLDLTNGDLTNGVQQQTWQCTGGNTHQIWTQ</sequence>
<feature type="compositionally biased region" description="Low complexity" evidence="1">
    <location>
        <begin position="31"/>
        <end position="59"/>
    </location>
</feature>
<proteinExistence type="predicted"/>
<reference evidence="4" key="1">
    <citation type="submission" date="2023-10" db="EMBL/GenBank/DDBJ databases">
        <authorList>
            <person name="Noh H."/>
        </authorList>
    </citation>
    <scope>NUCLEOTIDE SEQUENCE</scope>
    <source>
        <strain evidence="4">DUCC4014</strain>
    </source>
</reference>
<keyword evidence="5" id="KW-1185">Reference proteome</keyword>
<protein>
    <submittedName>
        <fullName evidence="4">Extracellular exo-alpha-L-arabinofuranosidase</fullName>
    </submittedName>
</protein>
<keyword evidence="2" id="KW-0732">Signal</keyword>
<dbReference type="InterPro" id="IPR035992">
    <property type="entry name" value="Ricin_B-like_lectins"/>
</dbReference>
<dbReference type="Proteomes" id="UP000827549">
    <property type="component" value="Chromosome 4"/>
</dbReference>
<dbReference type="Gene3D" id="2.80.10.50">
    <property type="match status" value="2"/>
</dbReference>
<dbReference type="InterPro" id="IPR000772">
    <property type="entry name" value="Ricin_B_lectin"/>
</dbReference>
<dbReference type="SUPFAM" id="SSF50370">
    <property type="entry name" value="Ricin B-like lectins"/>
    <property type="match status" value="1"/>
</dbReference>
<organism evidence="4 5">
    <name type="scientific">Vanrija pseudolonga</name>
    <dbReference type="NCBI Taxonomy" id="143232"/>
    <lineage>
        <taxon>Eukaryota</taxon>
        <taxon>Fungi</taxon>
        <taxon>Dikarya</taxon>
        <taxon>Basidiomycota</taxon>
        <taxon>Agaricomycotina</taxon>
        <taxon>Tremellomycetes</taxon>
        <taxon>Trichosporonales</taxon>
        <taxon>Trichosporonaceae</taxon>
        <taxon>Vanrija</taxon>
    </lineage>
</organism>
<feature type="signal peptide" evidence="2">
    <location>
        <begin position="1"/>
        <end position="16"/>
    </location>
</feature>
<evidence type="ECO:0000259" key="3">
    <source>
        <dbReference type="SMART" id="SM00458"/>
    </source>
</evidence>